<gene>
    <name evidence="2" type="ORF">QTJ16_001869</name>
</gene>
<reference evidence="2" key="1">
    <citation type="submission" date="2023-06" db="EMBL/GenBank/DDBJ databases">
        <title>Draft genome of Marssonina rosae.</title>
        <authorList>
            <person name="Cheng Q."/>
        </authorList>
    </citation>
    <scope>NUCLEOTIDE SEQUENCE</scope>
    <source>
        <strain evidence="2">R4</strain>
    </source>
</reference>
<accession>A0AAD9T3X5</accession>
<feature type="region of interest" description="Disordered" evidence="1">
    <location>
        <begin position="287"/>
        <end position="337"/>
    </location>
</feature>
<dbReference type="Pfam" id="PF09428">
    <property type="entry name" value="DUF2011"/>
    <property type="match status" value="1"/>
</dbReference>
<feature type="region of interest" description="Disordered" evidence="1">
    <location>
        <begin position="64"/>
        <end position="125"/>
    </location>
</feature>
<feature type="compositionally biased region" description="Acidic residues" evidence="1">
    <location>
        <begin position="103"/>
        <end position="125"/>
    </location>
</feature>
<comment type="caution">
    <text evidence="2">The sequence shown here is derived from an EMBL/GenBank/DDBJ whole genome shotgun (WGS) entry which is preliminary data.</text>
</comment>
<feature type="compositionally biased region" description="Basic and acidic residues" evidence="1">
    <location>
        <begin position="323"/>
        <end position="337"/>
    </location>
</feature>
<evidence type="ECO:0000313" key="2">
    <source>
        <dbReference type="EMBL" id="KAK2628766.1"/>
    </source>
</evidence>
<name>A0AAD9T3X5_9HELO</name>
<feature type="compositionally biased region" description="Basic residues" evidence="1">
    <location>
        <begin position="305"/>
        <end position="322"/>
    </location>
</feature>
<dbReference type="EMBL" id="JAUBYV010000002">
    <property type="protein sequence ID" value="KAK2628766.1"/>
    <property type="molecule type" value="Genomic_DNA"/>
</dbReference>
<organism evidence="2 3">
    <name type="scientific">Diplocarpon rosae</name>
    <dbReference type="NCBI Taxonomy" id="946125"/>
    <lineage>
        <taxon>Eukaryota</taxon>
        <taxon>Fungi</taxon>
        <taxon>Dikarya</taxon>
        <taxon>Ascomycota</taxon>
        <taxon>Pezizomycotina</taxon>
        <taxon>Leotiomycetes</taxon>
        <taxon>Helotiales</taxon>
        <taxon>Drepanopezizaceae</taxon>
        <taxon>Diplocarpon</taxon>
    </lineage>
</organism>
<keyword evidence="3" id="KW-1185">Reference proteome</keyword>
<evidence type="ECO:0000256" key="1">
    <source>
        <dbReference type="SAM" id="MobiDB-lite"/>
    </source>
</evidence>
<evidence type="ECO:0000313" key="3">
    <source>
        <dbReference type="Proteomes" id="UP001285354"/>
    </source>
</evidence>
<feature type="compositionally biased region" description="Basic and acidic residues" evidence="1">
    <location>
        <begin position="287"/>
        <end position="304"/>
    </location>
</feature>
<proteinExistence type="predicted"/>
<dbReference type="AlphaFoldDB" id="A0AAD9T3X5"/>
<dbReference type="Proteomes" id="UP001285354">
    <property type="component" value="Unassembled WGS sequence"/>
</dbReference>
<feature type="region of interest" description="Disordered" evidence="1">
    <location>
        <begin position="13"/>
        <end position="36"/>
    </location>
</feature>
<dbReference type="InterPro" id="IPR018555">
    <property type="entry name" value="C630.06c-like"/>
</dbReference>
<feature type="compositionally biased region" description="Basic residues" evidence="1">
    <location>
        <begin position="76"/>
        <end position="87"/>
    </location>
</feature>
<protein>
    <submittedName>
        <fullName evidence="2">Uncharacterized protein</fullName>
    </submittedName>
</protein>
<sequence length="337" mass="38206">MFELPDAKRIRRSDFARSRSSSASAAGNENEDEDEICARAEREAQLRARLAALYGPIEFSVKVPSASMSVAGQSKLRTKARRVKRKSTAGPFSISDSDPGFPDQEESAPDEEEKEEEEEEQQEQEFEFALFAQDKASPSTHKIILSNDDETQGPGRILRPRPRAFYFAAPATGRAREQFEFAAVSGMDVLRKSRQRAWGLECQWRVRVLRGPPIAKLRVADYRLGSAGEARADPRSNCISRLSEGDVGAGPDFPLELQHNLNRARTRPNKKRRILLRERHRRKIAEEEARRMIAASKEEAEKEKRVRRNREKKVKRRLKAKAKKADGKGGEAEEHDV</sequence>